<evidence type="ECO:0000313" key="2">
    <source>
        <dbReference type="Proteomes" id="UP000823388"/>
    </source>
</evidence>
<accession>A0A8T0NL07</accession>
<organism evidence="1 2">
    <name type="scientific">Panicum virgatum</name>
    <name type="common">Blackwell switchgrass</name>
    <dbReference type="NCBI Taxonomy" id="38727"/>
    <lineage>
        <taxon>Eukaryota</taxon>
        <taxon>Viridiplantae</taxon>
        <taxon>Streptophyta</taxon>
        <taxon>Embryophyta</taxon>
        <taxon>Tracheophyta</taxon>
        <taxon>Spermatophyta</taxon>
        <taxon>Magnoliopsida</taxon>
        <taxon>Liliopsida</taxon>
        <taxon>Poales</taxon>
        <taxon>Poaceae</taxon>
        <taxon>PACMAD clade</taxon>
        <taxon>Panicoideae</taxon>
        <taxon>Panicodae</taxon>
        <taxon>Paniceae</taxon>
        <taxon>Panicinae</taxon>
        <taxon>Panicum</taxon>
        <taxon>Panicum sect. Hiantes</taxon>
    </lineage>
</organism>
<dbReference type="AlphaFoldDB" id="A0A8T0NL07"/>
<comment type="caution">
    <text evidence="1">The sequence shown here is derived from an EMBL/GenBank/DDBJ whole genome shotgun (WGS) entry which is preliminary data.</text>
</comment>
<dbReference type="Proteomes" id="UP000823388">
    <property type="component" value="Chromosome 9K"/>
</dbReference>
<reference evidence="1" key="1">
    <citation type="submission" date="2020-05" db="EMBL/GenBank/DDBJ databases">
        <title>WGS assembly of Panicum virgatum.</title>
        <authorList>
            <person name="Lovell J.T."/>
            <person name="Jenkins J."/>
            <person name="Shu S."/>
            <person name="Juenger T.E."/>
            <person name="Schmutz J."/>
        </authorList>
    </citation>
    <scope>NUCLEOTIDE SEQUENCE</scope>
    <source>
        <strain evidence="1">AP13</strain>
    </source>
</reference>
<sequence>MVPASPSCRRRQQMRPLLVFPPPTRFVRRLKVWRRRPWPPIQIGNESCDGVWWHGALMTFFFFHGPDDYTAGVVTMVMLLH</sequence>
<proteinExistence type="predicted"/>
<gene>
    <name evidence="1" type="ORF">PVAP13_9KG179213</name>
</gene>
<name>A0A8T0NL07_PANVG</name>
<protein>
    <submittedName>
        <fullName evidence="1">Uncharacterized protein</fullName>
    </submittedName>
</protein>
<keyword evidence="2" id="KW-1185">Reference proteome</keyword>
<dbReference type="EMBL" id="CM029053">
    <property type="protein sequence ID" value="KAG2548969.1"/>
    <property type="molecule type" value="Genomic_DNA"/>
</dbReference>
<evidence type="ECO:0000313" key="1">
    <source>
        <dbReference type="EMBL" id="KAG2548969.1"/>
    </source>
</evidence>